<keyword evidence="3" id="KW-1185">Reference proteome</keyword>
<dbReference type="Proteomes" id="UP000583127">
    <property type="component" value="Unassembled WGS sequence"/>
</dbReference>
<comment type="caution">
    <text evidence="2">The sequence shown here is derived from an EMBL/GenBank/DDBJ whole genome shotgun (WGS) entry which is preliminary data.</text>
</comment>
<keyword evidence="1" id="KW-1133">Transmembrane helix</keyword>
<feature type="transmembrane region" description="Helical" evidence="1">
    <location>
        <begin position="74"/>
        <end position="92"/>
    </location>
</feature>
<reference evidence="2 3" key="1">
    <citation type="submission" date="2020-04" db="EMBL/GenBank/DDBJ databases">
        <title>Paraburkholderia sp. G-4-1-8 isolated from soil.</title>
        <authorList>
            <person name="Dahal R.H."/>
        </authorList>
    </citation>
    <scope>NUCLEOTIDE SEQUENCE [LARGE SCALE GENOMIC DNA]</scope>
    <source>
        <strain evidence="2 3">G-4-1-8</strain>
    </source>
</reference>
<organism evidence="2 3">
    <name type="scientific">Paraburkholderia antibiotica</name>
    <dbReference type="NCBI Taxonomy" id="2728839"/>
    <lineage>
        <taxon>Bacteria</taxon>
        <taxon>Pseudomonadati</taxon>
        <taxon>Pseudomonadota</taxon>
        <taxon>Betaproteobacteria</taxon>
        <taxon>Burkholderiales</taxon>
        <taxon>Burkholderiaceae</taxon>
        <taxon>Paraburkholderia</taxon>
    </lineage>
</organism>
<keyword evidence="1" id="KW-0472">Membrane</keyword>
<gene>
    <name evidence="2" type="ORF">HHL14_29595</name>
</gene>
<name>A0A7Y0A1X6_9BURK</name>
<evidence type="ECO:0000313" key="3">
    <source>
        <dbReference type="Proteomes" id="UP000583127"/>
    </source>
</evidence>
<proteinExistence type="predicted"/>
<evidence type="ECO:0000256" key="1">
    <source>
        <dbReference type="SAM" id="Phobius"/>
    </source>
</evidence>
<keyword evidence="1" id="KW-0812">Transmembrane</keyword>
<evidence type="ECO:0000313" key="2">
    <source>
        <dbReference type="EMBL" id="NML34964.1"/>
    </source>
</evidence>
<sequence length="100" mass="11444">MNHPYPHDDDRNHRIARLEERMNTFEQHWSAELSKNTDATLRVESNTKELVELMQLAKGGIAFFAATGRLLRRLVLWFGPFITVVGALWAIAHGKFPGQT</sequence>
<dbReference type="AlphaFoldDB" id="A0A7Y0A1X6"/>
<accession>A0A7Y0A1X6</accession>
<protein>
    <submittedName>
        <fullName evidence="2">Uncharacterized protein</fullName>
    </submittedName>
</protein>
<dbReference type="EMBL" id="JABBFZ010000027">
    <property type="protein sequence ID" value="NML34964.1"/>
    <property type="molecule type" value="Genomic_DNA"/>
</dbReference>